<dbReference type="GO" id="GO:0005506">
    <property type="term" value="F:iron ion binding"/>
    <property type="evidence" value="ECO:0007669"/>
    <property type="project" value="InterPro"/>
</dbReference>
<reference evidence="7" key="1">
    <citation type="submission" date="2022-12" db="EMBL/GenBank/DDBJ databases">
        <title>Draft genome assemblies for two species of Escallonia (Escalloniales).</title>
        <authorList>
            <person name="Chanderbali A."/>
            <person name="Dervinis C."/>
            <person name="Anghel I."/>
            <person name="Soltis D."/>
            <person name="Soltis P."/>
            <person name="Zapata F."/>
        </authorList>
    </citation>
    <scope>NUCLEOTIDE SEQUENCE</scope>
    <source>
        <strain evidence="7">UCBG64.0493</strain>
        <tissue evidence="7">Leaf</tissue>
    </source>
</reference>
<dbReference type="GO" id="GO:0020037">
    <property type="term" value="F:heme binding"/>
    <property type="evidence" value="ECO:0007669"/>
    <property type="project" value="InterPro"/>
</dbReference>
<comment type="cofactor">
    <cofactor evidence="1">
        <name>heme</name>
        <dbReference type="ChEBI" id="CHEBI:30413"/>
    </cofactor>
</comment>
<evidence type="ECO:0000313" key="7">
    <source>
        <dbReference type="EMBL" id="KAK3036333.1"/>
    </source>
</evidence>
<dbReference type="PANTHER" id="PTHR24296">
    <property type="entry name" value="CYTOCHROME P450"/>
    <property type="match status" value="1"/>
</dbReference>
<dbReference type="Proteomes" id="UP001188597">
    <property type="component" value="Unassembled WGS sequence"/>
</dbReference>
<comment type="similarity">
    <text evidence="2">Belongs to the cytochrome P450 family.</text>
</comment>
<dbReference type="InterPro" id="IPR001128">
    <property type="entry name" value="Cyt_P450"/>
</dbReference>
<dbReference type="InterPro" id="IPR036396">
    <property type="entry name" value="Cyt_P450_sf"/>
</dbReference>
<protein>
    <recommendedName>
        <fullName evidence="9">Cytochrome P450 704C1</fullName>
    </recommendedName>
</protein>
<dbReference type="Pfam" id="PF00067">
    <property type="entry name" value="p450"/>
    <property type="match status" value="3"/>
</dbReference>
<evidence type="ECO:0000256" key="4">
    <source>
        <dbReference type="ARBA" id="ARBA00023002"/>
    </source>
</evidence>
<keyword evidence="6" id="KW-0812">Transmembrane</keyword>
<keyword evidence="5" id="KW-0408">Iron</keyword>
<organism evidence="7 8">
    <name type="scientific">Escallonia herrerae</name>
    <dbReference type="NCBI Taxonomy" id="1293975"/>
    <lineage>
        <taxon>Eukaryota</taxon>
        <taxon>Viridiplantae</taxon>
        <taxon>Streptophyta</taxon>
        <taxon>Embryophyta</taxon>
        <taxon>Tracheophyta</taxon>
        <taxon>Spermatophyta</taxon>
        <taxon>Magnoliopsida</taxon>
        <taxon>eudicotyledons</taxon>
        <taxon>Gunneridae</taxon>
        <taxon>Pentapetalae</taxon>
        <taxon>asterids</taxon>
        <taxon>campanulids</taxon>
        <taxon>Escalloniales</taxon>
        <taxon>Escalloniaceae</taxon>
        <taxon>Escallonia</taxon>
    </lineage>
</organism>
<dbReference type="EMBL" id="JAVXUP010000150">
    <property type="protein sequence ID" value="KAK3036333.1"/>
    <property type="molecule type" value="Genomic_DNA"/>
</dbReference>
<evidence type="ECO:0000256" key="1">
    <source>
        <dbReference type="ARBA" id="ARBA00001971"/>
    </source>
</evidence>
<proteinExistence type="inferred from homology"/>
<feature type="non-terminal residue" evidence="7">
    <location>
        <position position="1509"/>
    </location>
</feature>
<keyword evidence="6" id="KW-0472">Membrane</keyword>
<accession>A0AA88WY17</accession>
<dbReference type="InterPro" id="IPR002401">
    <property type="entry name" value="Cyt_P450_E_grp-I"/>
</dbReference>
<evidence type="ECO:0000256" key="3">
    <source>
        <dbReference type="ARBA" id="ARBA00022723"/>
    </source>
</evidence>
<keyword evidence="4" id="KW-0560">Oxidoreductase</keyword>
<name>A0AA88WY17_9ASTE</name>
<evidence type="ECO:0000256" key="6">
    <source>
        <dbReference type="SAM" id="Phobius"/>
    </source>
</evidence>
<evidence type="ECO:0000313" key="8">
    <source>
        <dbReference type="Proteomes" id="UP001188597"/>
    </source>
</evidence>
<evidence type="ECO:0000256" key="5">
    <source>
        <dbReference type="ARBA" id="ARBA00023004"/>
    </source>
</evidence>
<dbReference type="InterPro" id="IPR017972">
    <property type="entry name" value="Cyt_P450_CS"/>
</dbReference>
<keyword evidence="3" id="KW-0479">Metal-binding</keyword>
<dbReference type="SUPFAM" id="SSF48264">
    <property type="entry name" value="Cytochrome P450"/>
    <property type="match status" value="3"/>
</dbReference>
<keyword evidence="8" id="KW-1185">Reference proteome</keyword>
<sequence>WIIWTSFPLDLLKMDFLLSIFTFLATALLLIIVAFSALMLRIYIGKSIKDPKYAPVAGTVFDQIFYFNRLYDYLAEIGKRHHTFRLLAPEQSELYTTETRNIEHILKTNFENYSKGQYNQDIVTDLFGEGIFVVDGVKWRQQRKLASFEFSTRVLRDFSCTVFRKNSGKLARTISEFSVANKVFDIQDLLMKCTLDSIFKVGFGVDLNCLEESSKEGSAFIKAFDDSNALMYWRYVDPFWKIKRSLNIGCEASLKKNIKVIYDFVHELIRKKRVQQEMQQNCDRCYSALIIFEYLTNDIPVMFHDYKNDKEDILSRFLVESKKDPEEMNDRYLRDIILNFMIAGKDTTANTLSWFFYMLSKNPLIQEKVAQEVEELIGSQGSEASADYFVTKITDEALEKMHYLHATLTETLRLYPAVPIDGRCAESDDTLPDGFKLKKGDGVYYMSYAMGRMTYIWGEDAEEFRPERWLKDGIFQPESPFKFIAFHAGPRICLGRDFAYRQMKIVSITLLHFFRFKLANDTKRVTYRTMFTLHIDGGLHLRAVDRQVKNRNEVRGNLELELELHHYMTDLAGKYKTYRLISPFRSEIYTSDPANVEYILKTNFDNYGKGWYNCTILNDLLGDGIFAVDGEKWRQQRKVSSHEFSTKILRDFSSTVFRRNAAKLATIISEAATSYQTVDIQDLFMKSTLDSIFKITFGVELDSVCGSTEEGRKFSNAFDDSSAMTLWRYVDIFWKIKKLFNIGSEAELRKNIKVVDDFVYKLIQSKQEKICKSKFDLDIKKEDILSRFLLVRDTEPKYLRDIILNFIVAGKDTSAAVLSWFIYMLCKHPAMQERIAQEIKEATNMKEIKDYAVFAGGISEEALEKMQYLHAALTETLRLYPTVPVDAKICASDDTFPDGYSVKKGDMVAYQPYAMGRMKFIWGEDAEDFKPERWLDKNGIFQQESPFKFTAFQAGPRICLGKEFAYRQMKIFAAALLSHFVFRMSDNKKAVNYRTMINLHIDGGLHVRASRRSVSALSLLLPLLILAIKLLRKQQGKKREYHPVGGTIFNQLINFNRLHHYMTDLARKHRTYRLISPFRSEIYTADPANVEYVLKTNFGNYGKGWHNYSILRDLLGDGIFTVDGDKWRQQRKVSSYEFSTKVLRDFSSVIFKKNVAKLANVLSEAATSNQTVDIQDLFMKSTLDSIFKVAFGVELDSMCGSSEEGIKFSNAFDDSSALTLRRYVDITWKIKKALNIGSEAELKKNIKVIDEFVYKLIRGKTEQMHQSQDESFFRKEDILSRFLQLSGTDPKYLRDIILNFIIAGKDTTATTLSWFIYMLCKHPEVQENVAQEIKEASSKKLFTNIPEFVASLNEEALERMEYLHAALTETLRLYPAVPVDAKICFSDDTLPDGFSVRRGDMVAYQPYAMGRMRFIWGDDAEDFRPERWLDENGSFQQESPFKFTAFQAGPRICLGKEFAYRQMKIFSAVLIACFKFKLSDDKKAVNYRTMINLHIDGGLQIRALHRLER</sequence>
<dbReference type="PROSITE" id="PS00086">
    <property type="entry name" value="CYTOCHROME_P450"/>
    <property type="match status" value="1"/>
</dbReference>
<dbReference type="GO" id="GO:0016705">
    <property type="term" value="F:oxidoreductase activity, acting on paired donors, with incorporation or reduction of molecular oxygen"/>
    <property type="evidence" value="ECO:0007669"/>
    <property type="project" value="InterPro"/>
</dbReference>
<dbReference type="PRINTS" id="PR00385">
    <property type="entry name" value="P450"/>
</dbReference>
<dbReference type="GO" id="GO:0004497">
    <property type="term" value="F:monooxygenase activity"/>
    <property type="evidence" value="ECO:0007669"/>
    <property type="project" value="InterPro"/>
</dbReference>
<dbReference type="PRINTS" id="PR00463">
    <property type="entry name" value="EP450I"/>
</dbReference>
<evidence type="ECO:0008006" key="9">
    <source>
        <dbReference type="Google" id="ProtNLM"/>
    </source>
</evidence>
<dbReference type="Gene3D" id="1.10.630.10">
    <property type="entry name" value="Cytochrome P450"/>
    <property type="match status" value="3"/>
</dbReference>
<comment type="caution">
    <text evidence="7">The sequence shown here is derived from an EMBL/GenBank/DDBJ whole genome shotgun (WGS) entry which is preliminary data.</text>
</comment>
<dbReference type="CDD" id="cd11064">
    <property type="entry name" value="CYP86A"/>
    <property type="match status" value="3"/>
</dbReference>
<evidence type="ECO:0000256" key="2">
    <source>
        <dbReference type="ARBA" id="ARBA00010617"/>
    </source>
</evidence>
<gene>
    <name evidence="7" type="ORF">RJ639_031740</name>
</gene>
<feature type="transmembrane region" description="Helical" evidence="6">
    <location>
        <begin position="16"/>
        <end position="40"/>
    </location>
</feature>
<dbReference type="GO" id="GO:0006629">
    <property type="term" value="P:lipid metabolic process"/>
    <property type="evidence" value="ECO:0007669"/>
    <property type="project" value="UniProtKB-ARBA"/>
</dbReference>
<keyword evidence="6" id="KW-1133">Transmembrane helix</keyword>